<reference evidence="3" key="2">
    <citation type="submission" date="2004-10" db="EMBL/GenBank/DDBJ databases">
        <title>Chromosome-wide comparison between domesticated rice subspecies indica and japonica.</title>
        <authorList>
            <person name="Han B."/>
        </authorList>
    </citation>
    <scope>NUCLEOTIDE SEQUENCE</scope>
</reference>
<protein>
    <submittedName>
        <fullName evidence="3">OSIGBa0104J13.4 protein</fullName>
    </submittedName>
</protein>
<feature type="region of interest" description="Disordered" evidence="1">
    <location>
        <begin position="1"/>
        <end position="37"/>
    </location>
</feature>
<dbReference type="InterPro" id="IPR043128">
    <property type="entry name" value="Rev_trsase/Diguanyl_cyclase"/>
</dbReference>
<gene>
    <name evidence="3" type="primary">OSIGBa0104J13.4</name>
</gene>
<dbReference type="Pfam" id="PF00078">
    <property type="entry name" value="RVT_1"/>
    <property type="match status" value="1"/>
</dbReference>
<feature type="compositionally biased region" description="Basic residues" evidence="1">
    <location>
        <begin position="403"/>
        <end position="412"/>
    </location>
</feature>
<name>Q01LM1_ORYSA</name>
<feature type="region of interest" description="Disordered" evidence="1">
    <location>
        <begin position="239"/>
        <end position="415"/>
    </location>
</feature>
<evidence type="ECO:0000256" key="1">
    <source>
        <dbReference type="SAM" id="MobiDB-lite"/>
    </source>
</evidence>
<dbReference type="InterPro" id="IPR000477">
    <property type="entry name" value="RT_dom"/>
</dbReference>
<feature type="compositionally biased region" description="Basic and acidic residues" evidence="1">
    <location>
        <begin position="347"/>
        <end position="402"/>
    </location>
</feature>
<dbReference type="PANTHER" id="PTHR24559:SF444">
    <property type="entry name" value="REVERSE TRANSCRIPTASE DOMAIN-CONTAINING PROTEIN"/>
    <property type="match status" value="1"/>
</dbReference>
<feature type="compositionally biased region" description="Basic and acidic residues" evidence="1">
    <location>
        <begin position="275"/>
        <end position="294"/>
    </location>
</feature>
<dbReference type="CDD" id="cd01647">
    <property type="entry name" value="RT_LTR"/>
    <property type="match status" value="1"/>
</dbReference>
<sequence length="726" mass="81476">MSKDPPAEAENGTSTTSELEKDSNAAKPCRSNKNHEPTRITSEATMSWCPIHKIKKHTLQACSVFLNVRAEIHACKEGGIQRISPTCDVYCPIHKTKNHDLSSCKVFLSAMKTSYPKVQQPGISLRDEDKEQETLVSDRFVGIIDIDSHEPSVLHLLEDYVSSPTSTPREVLAIDGTSTSAHANAEAQNQVTTPAQHLRTINAILRETPYDPVLNDDLTQWTERLRESVTNLNNAFEETAAAAHPKQPPTGGINGENLEQRESPHRATPPPRGAGDLRDHLNGHREARRTRDNGNRSQHRVSSRHRDNEEREGRSNEDRDRANHHNRRDHDDRERRTQGDTGRGHRHNDENDRERRRDNNGGRRQDSREPSRRPHDALRRKNDKPKTGGEKKPATDAPESSKKKNRKSGKKKAQAEVLAAEYANPPKRPDPQDCLVFKKSLEKHMASEKGKRVHVVEKDAEAAAQESDSAYPDSDLHVSHIFGGSTAYSSKREYKKVEREVCSTWQGAAPKMKWSEQKIEFLEEDHPKTAVIVEPTIRNIKVAWVLIDGGSSINLLFASTLDAMGNPQSEMTPTDQPFHGITPQSSSKQTTSERSRSSLMSLNSIQRIMPSSAELHLRSSCLHLTTRIKCLRCRDRREQSLFKGTQASDQLVDSTAGCELLSFLDAYSGYHQIMMAKENEEKTTFITPFGVFCYVKMPFGLITTGNTFQRTVQGALSDQLGNNVEA</sequence>
<feature type="compositionally biased region" description="Basic and acidic residues" evidence="1">
    <location>
        <begin position="304"/>
        <end position="338"/>
    </location>
</feature>
<dbReference type="InterPro" id="IPR053134">
    <property type="entry name" value="RNA-dir_DNA_polymerase"/>
</dbReference>
<dbReference type="AlphaFoldDB" id="Q01LM1"/>
<feature type="domain" description="Reverse transcriptase" evidence="2">
    <location>
        <begin position="631"/>
        <end position="719"/>
    </location>
</feature>
<dbReference type="InterPro" id="IPR043502">
    <property type="entry name" value="DNA/RNA_pol_sf"/>
</dbReference>
<dbReference type="Gene3D" id="3.30.70.270">
    <property type="match status" value="1"/>
</dbReference>
<proteinExistence type="predicted"/>
<accession>Q01LM1</accession>
<evidence type="ECO:0000259" key="2">
    <source>
        <dbReference type="Pfam" id="PF00078"/>
    </source>
</evidence>
<dbReference type="SUPFAM" id="SSF56672">
    <property type="entry name" value="DNA/RNA polymerases"/>
    <property type="match status" value="1"/>
</dbReference>
<dbReference type="Gene3D" id="3.10.10.10">
    <property type="entry name" value="HIV Type 1 Reverse Transcriptase, subunit A, domain 1"/>
    <property type="match status" value="1"/>
</dbReference>
<dbReference type="EMBL" id="CR855088">
    <property type="protein sequence ID" value="CAH66344.1"/>
    <property type="molecule type" value="Genomic_DNA"/>
</dbReference>
<reference evidence="3" key="1">
    <citation type="journal article" date="2002" name="Nature">
        <title>Sequence and analysis of rice chromosome 4.</title>
        <authorList>
            <person name="Feng Q."/>
            <person name="Zhang Y."/>
            <person name="Hao P."/>
            <person name="Wang S."/>
            <person name="Fu G."/>
            <person name="Huang Y."/>
            <person name="Li Y."/>
            <person name="Zhu J."/>
            <person name="Liu Y."/>
            <person name="Hu X."/>
            <person name="Jia P."/>
            <person name="Zhang Y."/>
            <person name="Zhao Q."/>
            <person name="Ying K."/>
            <person name="Yu S."/>
            <person name="Tang Y."/>
            <person name="Weng Q."/>
            <person name="Zhang L."/>
            <person name="Lu Y."/>
            <person name="Mu J."/>
            <person name="Lu Y."/>
            <person name="Zhang L.S."/>
            <person name="Yu Z."/>
            <person name="Fan D."/>
            <person name="Liu X."/>
            <person name="Lu T."/>
            <person name="Li C."/>
            <person name="Wu Y."/>
            <person name="Sun T."/>
            <person name="Lei H."/>
            <person name="Li T."/>
            <person name="Hu H."/>
            <person name="Guan J."/>
            <person name="Wu M."/>
            <person name="Zhang R."/>
            <person name="Zhou B."/>
            <person name="Chen Z."/>
            <person name="Chen L."/>
            <person name="Jin Z."/>
            <person name="Wang R."/>
            <person name="Yin H."/>
            <person name="Cai Z."/>
            <person name="Ren S."/>
            <person name="Lv G."/>
            <person name="Gu W."/>
            <person name="Zhu G."/>
            <person name="Tu Y."/>
            <person name="Jia J."/>
            <person name="Zhang Y."/>
            <person name="Chen J."/>
            <person name="Kang H."/>
            <person name="Chen X."/>
            <person name="Shao C."/>
            <person name="Sun Y."/>
            <person name="Hu Q."/>
            <person name="Zhang X."/>
            <person name="Zhang W."/>
            <person name="Wang L."/>
            <person name="Ding C."/>
            <person name="Sheng H."/>
            <person name="Gu J."/>
            <person name="Chen S."/>
            <person name="Ni L."/>
            <person name="Zhu F."/>
            <person name="Chen W."/>
            <person name="Lan L."/>
            <person name="Lai Y."/>
            <person name="Cheng Z."/>
            <person name="Gu M."/>
            <person name="Jiang J."/>
            <person name="Li J."/>
            <person name="Hong G."/>
            <person name="Xue Y."/>
            <person name="Han B."/>
        </authorList>
    </citation>
    <scope>NUCLEOTIDE SEQUENCE</scope>
</reference>
<evidence type="ECO:0000313" key="3">
    <source>
        <dbReference type="EMBL" id="CAH66344.1"/>
    </source>
</evidence>
<dbReference type="PANTHER" id="PTHR24559">
    <property type="entry name" value="TRANSPOSON TY3-I GAG-POL POLYPROTEIN"/>
    <property type="match status" value="1"/>
</dbReference>
<organism evidence="3">
    <name type="scientific">Oryza sativa</name>
    <name type="common">Rice</name>
    <dbReference type="NCBI Taxonomy" id="4530"/>
    <lineage>
        <taxon>Eukaryota</taxon>
        <taxon>Viridiplantae</taxon>
        <taxon>Streptophyta</taxon>
        <taxon>Embryophyta</taxon>
        <taxon>Tracheophyta</taxon>
        <taxon>Spermatophyta</taxon>
        <taxon>Magnoliopsida</taxon>
        <taxon>Liliopsida</taxon>
        <taxon>Poales</taxon>
        <taxon>Poaceae</taxon>
        <taxon>BOP clade</taxon>
        <taxon>Oryzoideae</taxon>
        <taxon>Oryzeae</taxon>
        <taxon>Oryzinae</taxon>
        <taxon>Oryza</taxon>
    </lineage>
</organism>
<feature type="region of interest" description="Disordered" evidence="1">
    <location>
        <begin position="567"/>
        <end position="596"/>
    </location>
</feature>